<keyword evidence="1" id="KW-0812">Transmembrane</keyword>
<evidence type="ECO:0000256" key="1">
    <source>
        <dbReference type="SAM" id="Phobius"/>
    </source>
</evidence>
<evidence type="ECO:0000313" key="3">
    <source>
        <dbReference type="Proteomes" id="UP001333102"/>
    </source>
</evidence>
<feature type="transmembrane region" description="Helical" evidence="1">
    <location>
        <begin position="37"/>
        <end position="55"/>
    </location>
</feature>
<proteinExistence type="predicted"/>
<feature type="transmembrane region" description="Helical" evidence="1">
    <location>
        <begin position="6"/>
        <end position="25"/>
    </location>
</feature>
<dbReference type="EMBL" id="CP141614">
    <property type="protein sequence ID" value="WRP13463.1"/>
    <property type="molecule type" value="Genomic_DNA"/>
</dbReference>
<gene>
    <name evidence="2" type="ORF">VLY81_08355</name>
</gene>
<dbReference type="RefSeq" id="WP_324667708.1">
    <property type="nucleotide sequence ID" value="NZ_CP141614.1"/>
</dbReference>
<keyword evidence="3" id="KW-1185">Reference proteome</keyword>
<keyword evidence="1" id="KW-1133">Transmembrane helix</keyword>
<sequence>MWTSLLQWAQQIVAMAVLFTLASLLMPEGSLRGTVRAVMGLALLAAVVGPVVGLVEDAGVWTDAATRWVPAVEPRAPGPAEMPLVRESLEASMSGRALQLSAARSEQAVRRALEGAGYEVLEVAWRLDAPGGPRLEVRVRRRARVGVEPARLPDYVAALAGLEDARALGLEVVP</sequence>
<reference evidence="3" key="1">
    <citation type="submission" date="2023-12" db="EMBL/GenBank/DDBJ databases">
        <title>Novel isolates from deep terrestrial aquifers shed light on the physiology and ecology of the class Limnochordia.</title>
        <authorList>
            <person name="Karnachuk O.V."/>
            <person name="Lukina A.P."/>
            <person name="Avakyan M.R."/>
            <person name="Kadnikov V."/>
            <person name="Begmatov S."/>
            <person name="Beletsky A.V."/>
            <person name="Mardanov A.V."/>
            <person name="Ravin N.V."/>
        </authorList>
    </citation>
    <scope>NUCLEOTIDE SEQUENCE [LARGE SCALE GENOMIC DNA]</scope>
    <source>
        <strain evidence="3">LN</strain>
    </source>
</reference>
<dbReference type="Proteomes" id="UP001333102">
    <property type="component" value="Chromosome"/>
</dbReference>
<name>A0ABZ1BLR0_9FIRM</name>
<accession>A0ABZ1BLR0</accession>
<keyword evidence="1" id="KW-0472">Membrane</keyword>
<organism evidence="2 3">
    <name type="scientific">Geochorda subterranea</name>
    <dbReference type="NCBI Taxonomy" id="3109564"/>
    <lineage>
        <taxon>Bacteria</taxon>
        <taxon>Bacillati</taxon>
        <taxon>Bacillota</taxon>
        <taxon>Limnochordia</taxon>
        <taxon>Limnochordales</taxon>
        <taxon>Geochordaceae</taxon>
        <taxon>Geochorda</taxon>
    </lineage>
</organism>
<evidence type="ECO:0000313" key="2">
    <source>
        <dbReference type="EMBL" id="WRP13463.1"/>
    </source>
</evidence>
<protein>
    <recommendedName>
        <fullName evidence="4">Stage III sporulation protein AF</fullName>
    </recommendedName>
</protein>
<evidence type="ECO:0008006" key="4">
    <source>
        <dbReference type="Google" id="ProtNLM"/>
    </source>
</evidence>